<dbReference type="RefSeq" id="WP_305501903.1">
    <property type="nucleotide sequence ID" value="NZ_CP131913.1"/>
</dbReference>
<dbReference type="InterPro" id="IPR006555">
    <property type="entry name" value="ATP-dep_Helicase_C"/>
</dbReference>
<evidence type="ECO:0000313" key="7">
    <source>
        <dbReference type="Proteomes" id="UP001235344"/>
    </source>
</evidence>
<keyword evidence="6" id="KW-0347">Helicase</keyword>
<sequence length="689" mass="75406">MTSTRTANRVQAFLAERLPQRAGYQANPVQMAYAGSMTGALAQPGKLHFIEGDTGIGKSLAYSLALADWVARGKRKHKDKGRNQDIGRRAIVATHTRALQRQLLDPEHLELIAEYLALEGLPSLRVGLRMGRGNYVSPERLARSLGAPELATVAKDRSRRDEERTLAQWALETPGCLLDLETDALPEGVTLADICLLPQEPLPRALEEHFQATQSHDILIINHALLALDLVTEGSITGAQTPYALLLDEAGRFPDAAESILSEQLSLRASHALLDQLGIRAAHAWQELLNGWTTPSHAGRALPLSAPQREQLVAAFQTLRRAKPNLDAVSSTLAAEWHRLMAQADLMTMRLKDSPDSPLLVSHSPVIGLPSLVAQEPAAGRCLKSGAASRCTILTSATLSDMQHALGEAPSFDYLRGRLQLGTADTRLGLKASHPALRFGRMRFTLPDDMPPPLWQPEAGRYALSPTFCAIATRRIRSLSGRVLVLANAYSDVEAIRHAWPEEDARLTTHAPGANLNQIAEALDEDAVLVTPSGWEGLSPTRGDRAFWDHLVILRLPHPTPDPVLQALLEQQFMRRGSRSREEASKLARQILLKQGGIRATHKLRQGLGRGIRHPDDDVHVVILDPRFPSPRGAPAGEGLRQHAQSLGAIPPRFLKDYREAQTTWPGEAATSGRSDQKPMPDTAWGTFF</sequence>
<dbReference type="Pfam" id="PF13307">
    <property type="entry name" value="Helicase_C_2"/>
    <property type="match status" value="1"/>
</dbReference>
<keyword evidence="1" id="KW-0547">Nucleotide-binding</keyword>
<organism evidence="6 7">
    <name type="scientific">Halomonas alkalicola</name>
    <dbReference type="NCBI Taxonomy" id="1930622"/>
    <lineage>
        <taxon>Bacteria</taxon>
        <taxon>Pseudomonadati</taxon>
        <taxon>Pseudomonadota</taxon>
        <taxon>Gammaproteobacteria</taxon>
        <taxon>Oceanospirillales</taxon>
        <taxon>Halomonadaceae</taxon>
        <taxon>Halomonas</taxon>
    </lineage>
</organism>
<dbReference type="GO" id="GO:0004386">
    <property type="term" value="F:helicase activity"/>
    <property type="evidence" value="ECO:0007669"/>
    <property type="project" value="UniProtKB-KW"/>
</dbReference>
<evidence type="ECO:0000313" key="6">
    <source>
        <dbReference type="EMBL" id="WLI74015.1"/>
    </source>
</evidence>
<dbReference type="EMBL" id="CP131913">
    <property type="protein sequence ID" value="WLI74015.1"/>
    <property type="molecule type" value="Genomic_DNA"/>
</dbReference>
<dbReference type="SUPFAM" id="SSF52540">
    <property type="entry name" value="P-loop containing nucleoside triphosphate hydrolases"/>
    <property type="match status" value="1"/>
</dbReference>
<keyword evidence="3" id="KW-0067">ATP-binding</keyword>
<keyword evidence="2" id="KW-0378">Hydrolase</keyword>
<evidence type="ECO:0000256" key="2">
    <source>
        <dbReference type="ARBA" id="ARBA00022801"/>
    </source>
</evidence>
<reference evidence="6 7" key="1">
    <citation type="submission" date="2023-08" db="EMBL/GenBank/DDBJ databases">
        <title>Transcriptome Analysis of Halomonas alkalicola CICC 11012s to Identify the Genes Involved in Alkaline Tolerances.</title>
        <authorList>
            <person name="Zhai L."/>
        </authorList>
    </citation>
    <scope>NUCLEOTIDE SEQUENCE [LARGE SCALE GENOMIC DNA]</scope>
    <source>
        <strain evidence="6 7">CICC 11012s</strain>
    </source>
</reference>
<name>A0ABY9H6A6_9GAMM</name>
<feature type="region of interest" description="Disordered" evidence="4">
    <location>
        <begin position="664"/>
        <end position="689"/>
    </location>
</feature>
<feature type="domain" description="Helicase ATP-binding" evidence="5">
    <location>
        <begin position="16"/>
        <end position="324"/>
    </location>
</feature>
<dbReference type="InterPro" id="IPR014013">
    <property type="entry name" value="Helic_SF1/SF2_ATP-bd_DinG/Rad3"/>
</dbReference>
<protein>
    <submittedName>
        <fullName evidence="6">Helicase C-terminal domain-containing protein</fullName>
    </submittedName>
</protein>
<dbReference type="Proteomes" id="UP001235344">
    <property type="component" value="Chromosome"/>
</dbReference>
<proteinExistence type="predicted"/>
<dbReference type="PROSITE" id="PS51193">
    <property type="entry name" value="HELICASE_ATP_BIND_2"/>
    <property type="match status" value="1"/>
</dbReference>
<dbReference type="Gene3D" id="3.40.50.300">
    <property type="entry name" value="P-loop containing nucleotide triphosphate hydrolases"/>
    <property type="match status" value="2"/>
</dbReference>
<evidence type="ECO:0000256" key="4">
    <source>
        <dbReference type="SAM" id="MobiDB-lite"/>
    </source>
</evidence>
<evidence type="ECO:0000256" key="1">
    <source>
        <dbReference type="ARBA" id="ARBA00022741"/>
    </source>
</evidence>
<evidence type="ECO:0000256" key="3">
    <source>
        <dbReference type="ARBA" id="ARBA00022840"/>
    </source>
</evidence>
<evidence type="ECO:0000259" key="5">
    <source>
        <dbReference type="PROSITE" id="PS51193"/>
    </source>
</evidence>
<keyword evidence="7" id="KW-1185">Reference proteome</keyword>
<accession>A0ABY9H6A6</accession>
<dbReference type="InterPro" id="IPR027417">
    <property type="entry name" value="P-loop_NTPase"/>
</dbReference>
<gene>
    <name evidence="6" type="ORF">B6N23_03550</name>
</gene>
<dbReference type="SMART" id="SM00491">
    <property type="entry name" value="HELICc2"/>
    <property type="match status" value="1"/>
</dbReference>